<name>A0A9X2KF99_9HYPH</name>
<comment type="caution">
    <text evidence="1">The sequence shown here is derived from an EMBL/GenBank/DDBJ whole genome shotgun (WGS) entry which is preliminary data.</text>
</comment>
<keyword evidence="2" id="KW-1185">Reference proteome</keyword>
<dbReference type="AlphaFoldDB" id="A0A9X2KF99"/>
<organism evidence="1 2">
    <name type="scientific">Aurantimonas marianensis</name>
    <dbReference type="NCBI Taxonomy" id="2920428"/>
    <lineage>
        <taxon>Bacteria</taxon>
        <taxon>Pseudomonadati</taxon>
        <taxon>Pseudomonadota</taxon>
        <taxon>Alphaproteobacteria</taxon>
        <taxon>Hyphomicrobiales</taxon>
        <taxon>Aurantimonadaceae</taxon>
        <taxon>Aurantimonas</taxon>
    </lineage>
</organism>
<evidence type="ECO:0000313" key="1">
    <source>
        <dbReference type="EMBL" id="MCP3055256.1"/>
    </source>
</evidence>
<sequence length="91" mass="9974">DFTTLATREANCREEVRLNRRLAPQIFLGTAPLSENVIGARANAQEGRPHHEIRSSELSAFCGYPRVKGGRFMSAAEFGKLLPVAGYDPAD</sequence>
<protein>
    <submittedName>
        <fullName evidence="1">Uncharacterized protein</fullName>
    </submittedName>
</protein>
<reference evidence="1" key="1">
    <citation type="submission" date="2022-03" db="EMBL/GenBank/DDBJ databases">
        <title>Aurantimonas Liuensis sp. Nov., isolated from the hadal seawater of the Mariana Trench.</title>
        <authorList>
            <person name="Liu R."/>
        </authorList>
    </citation>
    <scope>NUCLEOTIDE SEQUENCE</scope>
    <source>
        <strain evidence="1">LRZ36</strain>
    </source>
</reference>
<dbReference type="Proteomes" id="UP001155220">
    <property type="component" value="Unassembled WGS sequence"/>
</dbReference>
<accession>A0A9X2KF99</accession>
<dbReference type="EMBL" id="JALHBS010000048">
    <property type="protein sequence ID" value="MCP3055256.1"/>
    <property type="molecule type" value="Genomic_DNA"/>
</dbReference>
<evidence type="ECO:0000313" key="2">
    <source>
        <dbReference type="Proteomes" id="UP001155220"/>
    </source>
</evidence>
<feature type="non-terminal residue" evidence="1">
    <location>
        <position position="1"/>
    </location>
</feature>
<proteinExistence type="predicted"/>
<gene>
    <name evidence="1" type="ORF">MJ956_08850</name>
</gene>